<gene>
    <name evidence="2" type="ORF">QBC41DRAFT_317970</name>
</gene>
<evidence type="ECO:0000313" key="3">
    <source>
        <dbReference type="Proteomes" id="UP001174997"/>
    </source>
</evidence>
<proteinExistence type="predicted"/>
<protein>
    <recommendedName>
        <fullName evidence="4">Secreted protein</fullName>
    </recommendedName>
</protein>
<dbReference type="Proteomes" id="UP001174997">
    <property type="component" value="Unassembled WGS sequence"/>
</dbReference>
<organism evidence="2 3">
    <name type="scientific">Cercophora samala</name>
    <dbReference type="NCBI Taxonomy" id="330535"/>
    <lineage>
        <taxon>Eukaryota</taxon>
        <taxon>Fungi</taxon>
        <taxon>Dikarya</taxon>
        <taxon>Ascomycota</taxon>
        <taxon>Pezizomycotina</taxon>
        <taxon>Sordariomycetes</taxon>
        <taxon>Sordariomycetidae</taxon>
        <taxon>Sordariales</taxon>
        <taxon>Lasiosphaeriaceae</taxon>
        <taxon>Cercophora</taxon>
    </lineage>
</organism>
<reference evidence="2" key="1">
    <citation type="submission" date="2023-06" db="EMBL/GenBank/DDBJ databases">
        <title>Genome-scale phylogeny and comparative genomics of the fungal order Sordariales.</title>
        <authorList>
            <consortium name="Lawrence Berkeley National Laboratory"/>
            <person name="Hensen N."/>
            <person name="Bonometti L."/>
            <person name="Westerberg I."/>
            <person name="Brannstrom I.O."/>
            <person name="Guillou S."/>
            <person name="Cros-Aarteil S."/>
            <person name="Calhoun S."/>
            <person name="Haridas S."/>
            <person name="Kuo A."/>
            <person name="Mondo S."/>
            <person name="Pangilinan J."/>
            <person name="Riley R."/>
            <person name="Labutti K."/>
            <person name="Andreopoulos B."/>
            <person name="Lipzen A."/>
            <person name="Chen C."/>
            <person name="Yanf M."/>
            <person name="Daum C."/>
            <person name="Ng V."/>
            <person name="Clum A."/>
            <person name="Steindorff A."/>
            <person name="Ohm R."/>
            <person name="Martin F."/>
            <person name="Silar P."/>
            <person name="Natvig D."/>
            <person name="Lalanne C."/>
            <person name="Gautier V."/>
            <person name="Ament-Velasquez S.L."/>
            <person name="Kruys A."/>
            <person name="Hutchinson M.I."/>
            <person name="Powell A.J."/>
            <person name="Barry K."/>
            <person name="Miller A.N."/>
            <person name="Grigoriev I.V."/>
            <person name="Debuchy R."/>
            <person name="Gladieux P."/>
            <person name="Thoren M.H."/>
            <person name="Johannesson H."/>
        </authorList>
    </citation>
    <scope>NUCLEOTIDE SEQUENCE</scope>
    <source>
        <strain evidence="2">CBS 307.81</strain>
    </source>
</reference>
<keyword evidence="3" id="KW-1185">Reference proteome</keyword>
<evidence type="ECO:0000256" key="1">
    <source>
        <dbReference type="SAM" id="SignalP"/>
    </source>
</evidence>
<keyword evidence="1" id="KW-0732">Signal</keyword>
<comment type="caution">
    <text evidence="2">The sequence shown here is derived from an EMBL/GenBank/DDBJ whole genome shotgun (WGS) entry which is preliminary data.</text>
</comment>
<sequence length="73" mass="8710">MQFWVFFCIFLMMLNSKILFEEEWGCCPAFMHLESMWKRTEVFGNSKAWGFFLGTKNYPSAKRVREVAQSCTH</sequence>
<accession>A0AA39ZG04</accession>
<feature type="chain" id="PRO_5041216468" description="Secreted protein" evidence="1">
    <location>
        <begin position="21"/>
        <end position="73"/>
    </location>
</feature>
<feature type="signal peptide" evidence="1">
    <location>
        <begin position="1"/>
        <end position="20"/>
    </location>
</feature>
<name>A0AA39ZG04_9PEZI</name>
<dbReference type="AlphaFoldDB" id="A0AA39ZG04"/>
<dbReference type="EMBL" id="JAULSY010000032">
    <property type="protein sequence ID" value="KAK0670358.1"/>
    <property type="molecule type" value="Genomic_DNA"/>
</dbReference>
<evidence type="ECO:0008006" key="4">
    <source>
        <dbReference type="Google" id="ProtNLM"/>
    </source>
</evidence>
<evidence type="ECO:0000313" key="2">
    <source>
        <dbReference type="EMBL" id="KAK0670358.1"/>
    </source>
</evidence>